<protein>
    <submittedName>
        <fullName evidence="3">Uncharacterized protein</fullName>
    </submittedName>
</protein>
<reference evidence="3 4" key="1">
    <citation type="journal article" date="2021" name="Sci. Rep.">
        <title>The genome of the diatom Chaetoceros tenuissimus carries an ancient integrated fragment of an extant virus.</title>
        <authorList>
            <person name="Hongo Y."/>
            <person name="Kimura K."/>
            <person name="Takaki Y."/>
            <person name="Yoshida Y."/>
            <person name="Baba S."/>
            <person name="Kobayashi G."/>
            <person name="Nagasaki K."/>
            <person name="Hano T."/>
            <person name="Tomaru Y."/>
        </authorList>
    </citation>
    <scope>NUCLEOTIDE SEQUENCE [LARGE SCALE GENOMIC DNA]</scope>
    <source>
        <strain evidence="3 4">NIES-3715</strain>
    </source>
</reference>
<proteinExistence type="predicted"/>
<gene>
    <name evidence="3" type="ORF">CTEN210_06126</name>
</gene>
<organism evidence="3 4">
    <name type="scientific">Chaetoceros tenuissimus</name>
    <dbReference type="NCBI Taxonomy" id="426638"/>
    <lineage>
        <taxon>Eukaryota</taxon>
        <taxon>Sar</taxon>
        <taxon>Stramenopiles</taxon>
        <taxon>Ochrophyta</taxon>
        <taxon>Bacillariophyta</taxon>
        <taxon>Coscinodiscophyceae</taxon>
        <taxon>Chaetocerotophycidae</taxon>
        <taxon>Chaetocerotales</taxon>
        <taxon>Chaetocerotaceae</taxon>
        <taxon>Chaetoceros</taxon>
    </lineage>
</organism>
<name>A0AAD3CRR7_9STRA</name>
<keyword evidence="4" id="KW-1185">Reference proteome</keyword>
<dbReference type="AlphaFoldDB" id="A0AAD3CRR7"/>
<dbReference type="EMBL" id="BLLK01000038">
    <property type="protein sequence ID" value="GFH49650.1"/>
    <property type="molecule type" value="Genomic_DNA"/>
</dbReference>
<feature type="compositionally biased region" description="Polar residues" evidence="1">
    <location>
        <begin position="28"/>
        <end position="43"/>
    </location>
</feature>
<accession>A0AAD3CRR7</accession>
<feature type="compositionally biased region" description="Pro residues" evidence="1">
    <location>
        <begin position="51"/>
        <end position="62"/>
    </location>
</feature>
<feature type="chain" id="PRO_5042213852" evidence="2">
    <location>
        <begin position="19"/>
        <end position="127"/>
    </location>
</feature>
<evidence type="ECO:0000256" key="1">
    <source>
        <dbReference type="SAM" id="MobiDB-lite"/>
    </source>
</evidence>
<evidence type="ECO:0000313" key="3">
    <source>
        <dbReference type="EMBL" id="GFH49650.1"/>
    </source>
</evidence>
<comment type="caution">
    <text evidence="3">The sequence shown here is derived from an EMBL/GenBank/DDBJ whole genome shotgun (WGS) entry which is preliminary data.</text>
</comment>
<feature type="region of interest" description="Disordered" evidence="1">
    <location>
        <begin position="28"/>
        <end position="127"/>
    </location>
</feature>
<dbReference type="Proteomes" id="UP001054902">
    <property type="component" value="Unassembled WGS sequence"/>
</dbReference>
<evidence type="ECO:0000313" key="4">
    <source>
        <dbReference type="Proteomes" id="UP001054902"/>
    </source>
</evidence>
<feature type="compositionally biased region" description="Basic and acidic residues" evidence="1">
    <location>
        <begin position="88"/>
        <end position="112"/>
    </location>
</feature>
<keyword evidence="2" id="KW-0732">Signal</keyword>
<sequence>MRSTPVLASLLSLASVSAFVPQQAPFHTTSKLLNNSGPPLNWTSGQSATPPSQPAAPQPPLPEASSSDSDEETLRGNRFSKYAPDTSLPKEEFREQLKENMKRDLERRRAADPNRGNQPAKNYLDNL</sequence>
<feature type="signal peptide" evidence="2">
    <location>
        <begin position="1"/>
        <end position="18"/>
    </location>
</feature>
<evidence type="ECO:0000256" key="2">
    <source>
        <dbReference type="SAM" id="SignalP"/>
    </source>
</evidence>